<keyword evidence="1" id="KW-1185">Reference proteome</keyword>
<evidence type="ECO:0000313" key="2">
    <source>
        <dbReference type="RefSeq" id="XP_075098911.1"/>
    </source>
</evidence>
<accession>A0AC58TNX2</accession>
<gene>
    <name evidence="2" type="primary">LOC142161747</name>
</gene>
<sequence length="269" mass="30283">MAIRLWISLFLCVYALIGSLSYASESEEKECGHCKKLAPEYEKAAQILSQNDPPVILAKVDANEEQNKILASEFDIKGFPTIKILRYGGSVVQDYKGPREADGIVSYLKKQSGPASTEIKSADDVTDVNKIIIVGVFPEFSGEKYENFTALAERLRSDYEFAHTLDAKLLPRGDSSVSGPVVRLFKPFDELFVDFQEFDVDTLAKLVEAASIPTVTLFNKDPNNHPFVIKFFNSPNAKVVSLVLRFGATMFANRRYELFLYNDNYHEQR</sequence>
<name>A0AC58TNX2_TOBAC</name>
<dbReference type="Proteomes" id="UP000790787">
    <property type="component" value="Chromosome 22"/>
</dbReference>
<reference evidence="1" key="1">
    <citation type="journal article" date="2014" name="Nat. Commun.">
        <title>The tobacco genome sequence and its comparison with those of tomato and potato.</title>
        <authorList>
            <person name="Sierro N."/>
            <person name="Battey J.N."/>
            <person name="Ouadi S."/>
            <person name="Bakaher N."/>
            <person name="Bovet L."/>
            <person name="Willig A."/>
            <person name="Goepfert S."/>
            <person name="Peitsch M.C."/>
            <person name="Ivanov N.V."/>
        </authorList>
    </citation>
    <scope>NUCLEOTIDE SEQUENCE [LARGE SCALE GENOMIC DNA]</scope>
</reference>
<reference evidence="2" key="2">
    <citation type="submission" date="2025-08" db="UniProtKB">
        <authorList>
            <consortium name="RefSeq"/>
        </authorList>
    </citation>
    <scope>IDENTIFICATION</scope>
    <source>
        <tissue evidence="2">Leaf</tissue>
    </source>
</reference>
<organism evidence="1 2">
    <name type="scientific">Nicotiana tabacum</name>
    <name type="common">Common tobacco</name>
    <dbReference type="NCBI Taxonomy" id="4097"/>
    <lineage>
        <taxon>Eukaryota</taxon>
        <taxon>Viridiplantae</taxon>
        <taxon>Streptophyta</taxon>
        <taxon>Embryophyta</taxon>
        <taxon>Tracheophyta</taxon>
        <taxon>Spermatophyta</taxon>
        <taxon>Magnoliopsida</taxon>
        <taxon>eudicotyledons</taxon>
        <taxon>Gunneridae</taxon>
        <taxon>Pentapetalae</taxon>
        <taxon>asterids</taxon>
        <taxon>lamiids</taxon>
        <taxon>Solanales</taxon>
        <taxon>Solanaceae</taxon>
        <taxon>Nicotianoideae</taxon>
        <taxon>Nicotianeae</taxon>
        <taxon>Nicotiana</taxon>
    </lineage>
</organism>
<proteinExistence type="predicted"/>
<protein>
    <submittedName>
        <fullName evidence="2">Protein disulfide-isomerase-like</fullName>
    </submittedName>
</protein>
<evidence type="ECO:0000313" key="1">
    <source>
        <dbReference type="Proteomes" id="UP000790787"/>
    </source>
</evidence>
<dbReference type="RefSeq" id="XP_075098911.1">
    <property type="nucleotide sequence ID" value="XM_075242810.1"/>
</dbReference>